<dbReference type="EMBL" id="SNYM01000008">
    <property type="protein sequence ID" value="TDQ48094.1"/>
    <property type="molecule type" value="Genomic_DNA"/>
</dbReference>
<dbReference type="PROSITE" id="PS51257">
    <property type="entry name" value="PROKAR_LIPOPROTEIN"/>
    <property type="match status" value="1"/>
</dbReference>
<evidence type="ECO:0000313" key="1">
    <source>
        <dbReference type="EMBL" id="TDQ48094.1"/>
    </source>
</evidence>
<protein>
    <recommendedName>
        <fullName evidence="3">Lipoprotein</fullName>
    </recommendedName>
</protein>
<name>A0A4R6UWY4_9GAMM</name>
<gene>
    <name evidence="1" type="ORF">EV696_10874</name>
</gene>
<dbReference type="RefSeq" id="WP_133590548.1">
    <property type="nucleotide sequence ID" value="NZ_CP037953.1"/>
</dbReference>
<reference evidence="1 2" key="1">
    <citation type="submission" date="2019-03" db="EMBL/GenBank/DDBJ databases">
        <title>Genomic Encyclopedia of Type Strains, Phase IV (KMG-IV): sequencing the most valuable type-strain genomes for metagenomic binning, comparative biology and taxonomic classification.</title>
        <authorList>
            <person name="Goeker M."/>
        </authorList>
    </citation>
    <scope>NUCLEOTIDE SEQUENCE [LARGE SCALE GENOMIC DNA]</scope>
    <source>
        <strain evidence="1 2">DSM 103792</strain>
    </source>
</reference>
<proteinExistence type="predicted"/>
<keyword evidence="2" id="KW-1185">Reference proteome</keyword>
<sequence length="195" mass="21318">MGKYFLLTSFVLTTFIGCATSEKNQGVAKPDLPAPIYTANEASRLSFCFSLTGNAYTVARRKAAGESEESVRNSYSAASTAKLLVPVVEKVFEDSFSNSFDYAVSFFTECAQNVANVAQERSKDAAYCTMNGLIAARALEDKEAGRSKEEAYKFGAQFNSKTPTMIVDEIYQSNKPRTKPVLSVWNECIGPMSAK</sequence>
<evidence type="ECO:0008006" key="3">
    <source>
        <dbReference type="Google" id="ProtNLM"/>
    </source>
</evidence>
<accession>A0A4R6UWY4</accession>
<dbReference type="OrthoDB" id="5917631at2"/>
<dbReference type="AlphaFoldDB" id="A0A4R6UWY4"/>
<organism evidence="1 2">
    <name type="scientific">Permianibacter aggregans</name>
    <dbReference type="NCBI Taxonomy" id="1510150"/>
    <lineage>
        <taxon>Bacteria</taxon>
        <taxon>Pseudomonadati</taxon>
        <taxon>Pseudomonadota</taxon>
        <taxon>Gammaproteobacteria</taxon>
        <taxon>Pseudomonadales</taxon>
        <taxon>Pseudomonadaceae</taxon>
        <taxon>Permianibacter</taxon>
    </lineage>
</organism>
<dbReference type="Proteomes" id="UP000295375">
    <property type="component" value="Unassembled WGS sequence"/>
</dbReference>
<evidence type="ECO:0000313" key="2">
    <source>
        <dbReference type="Proteomes" id="UP000295375"/>
    </source>
</evidence>
<comment type="caution">
    <text evidence="1">The sequence shown here is derived from an EMBL/GenBank/DDBJ whole genome shotgun (WGS) entry which is preliminary data.</text>
</comment>